<proteinExistence type="predicted"/>
<sequence>MYYVHNSSAFQTINTENKSMHTILDSMNLTFEDVGHKQASIEKQLDVLQHDFRCEITVTTAKLSEAVAKEGQRTEALYAAFAEKQAKFAEIVAKSSTRNMPIASVNKELDKGDNNGSSRKQFSERQQVWVVKNCQFFADLICAKAEYDTKTQGALEAKMLRMQSEILEKLQLRIEAKVSNNKNCGEQFDRSTLERREVFIETQHHSMHVFIGSLSCVESVRLQGTGRPSTNGFESPSSRAKKRLSDAGARLDSTSTGDSGPGGRRMIQSPHANSPFVFRGGFRIPNRNTGLNAVSDAELHAEDENATDEFESNDQGIIHGELSMTPSVSLPAL</sequence>
<organism evidence="2 5">
    <name type="scientific">Aphanomyces astaci</name>
    <name type="common">Crayfish plague agent</name>
    <dbReference type="NCBI Taxonomy" id="112090"/>
    <lineage>
        <taxon>Eukaryota</taxon>
        <taxon>Sar</taxon>
        <taxon>Stramenopiles</taxon>
        <taxon>Oomycota</taxon>
        <taxon>Saprolegniomycetes</taxon>
        <taxon>Saprolegniales</taxon>
        <taxon>Verrucalvaceae</taxon>
        <taxon>Aphanomyces</taxon>
    </lineage>
</organism>
<name>A0A3R7E2E5_APHAT</name>
<protein>
    <submittedName>
        <fullName evidence="2">Uncharacterized protein</fullName>
    </submittedName>
</protein>
<gene>
    <name evidence="2" type="ORF">DYB35_001594</name>
    <name evidence="3" type="ORF">DYB37_000392</name>
</gene>
<evidence type="ECO:0000313" key="5">
    <source>
        <dbReference type="Proteomes" id="UP000285712"/>
    </source>
</evidence>
<dbReference type="VEuPathDB" id="FungiDB:H257_00677"/>
<dbReference type="EMBL" id="QUTG01004636">
    <property type="protein sequence ID" value="RHY87584.1"/>
    <property type="molecule type" value="Genomic_DNA"/>
</dbReference>
<evidence type="ECO:0000313" key="2">
    <source>
        <dbReference type="EMBL" id="RHY87584.1"/>
    </source>
</evidence>
<feature type="region of interest" description="Disordered" evidence="1">
    <location>
        <begin position="225"/>
        <end position="273"/>
    </location>
</feature>
<accession>A0A3R7E2E5</accession>
<dbReference type="Proteomes" id="UP000285430">
    <property type="component" value="Unassembled WGS sequence"/>
</dbReference>
<dbReference type="Proteomes" id="UP000285712">
    <property type="component" value="Unassembled WGS sequence"/>
</dbReference>
<dbReference type="EMBL" id="QUTH01001891">
    <property type="protein sequence ID" value="RHZ28743.1"/>
    <property type="molecule type" value="Genomic_DNA"/>
</dbReference>
<evidence type="ECO:0000256" key="1">
    <source>
        <dbReference type="SAM" id="MobiDB-lite"/>
    </source>
</evidence>
<evidence type="ECO:0000313" key="4">
    <source>
        <dbReference type="Proteomes" id="UP000285430"/>
    </source>
</evidence>
<evidence type="ECO:0000313" key="3">
    <source>
        <dbReference type="EMBL" id="RHZ28743.1"/>
    </source>
</evidence>
<feature type="compositionally biased region" description="Polar residues" evidence="1">
    <location>
        <begin position="226"/>
        <end position="238"/>
    </location>
</feature>
<reference evidence="4 5" key="1">
    <citation type="submission" date="2018-08" db="EMBL/GenBank/DDBJ databases">
        <title>Aphanomyces genome sequencing and annotation.</title>
        <authorList>
            <person name="Minardi D."/>
            <person name="Oidtmann B."/>
            <person name="Van Der Giezen M."/>
            <person name="Studholme D.J."/>
        </authorList>
    </citation>
    <scope>NUCLEOTIDE SEQUENCE [LARGE SCALE GENOMIC DNA]</scope>
    <source>
        <strain evidence="3 4">Da</strain>
        <strain evidence="2 5">Sv</strain>
    </source>
</reference>
<dbReference type="AlphaFoldDB" id="A0A3R7E2E5"/>
<comment type="caution">
    <text evidence="2">The sequence shown here is derived from an EMBL/GenBank/DDBJ whole genome shotgun (WGS) entry which is preliminary data.</text>
</comment>